<name>A0ABR2DXW5_9ROSI</name>
<keyword evidence="6" id="KW-1133">Transmembrane helix</keyword>
<dbReference type="SUPFAM" id="SSF48264">
    <property type="entry name" value="Cytochrome P450"/>
    <property type="match status" value="1"/>
</dbReference>
<protein>
    <recommendedName>
        <fullName evidence="10">Cytochrome P450</fullName>
    </recommendedName>
</protein>
<dbReference type="InterPro" id="IPR001128">
    <property type="entry name" value="Cyt_P450"/>
</dbReference>
<keyword evidence="5" id="KW-0479">Metal-binding</keyword>
<evidence type="ECO:0000256" key="2">
    <source>
        <dbReference type="ARBA" id="ARBA00004167"/>
    </source>
</evidence>
<keyword evidence="7" id="KW-0472">Membrane</keyword>
<comment type="subcellular location">
    <subcellularLocation>
        <location evidence="2">Membrane</location>
        <topology evidence="2">Single-pass membrane protein</topology>
    </subcellularLocation>
</comment>
<evidence type="ECO:0000256" key="4">
    <source>
        <dbReference type="ARBA" id="ARBA00022692"/>
    </source>
</evidence>
<evidence type="ECO:0000256" key="1">
    <source>
        <dbReference type="ARBA" id="ARBA00001971"/>
    </source>
</evidence>
<keyword evidence="3" id="KW-0349">Heme</keyword>
<keyword evidence="4" id="KW-0812">Transmembrane</keyword>
<dbReference type="PANTHER" id="PTHR24298:SF800">
    <property type="entry name" value="CYTOCHROME P450 89A2-RELATED"/>
    <property type="match status" value="1"/>
</dbReference>
<accession>A0ABR2DXW5</accession>
<dbReference type="EMBL" id="JBBPBM010000021">
    <property type="protein sequence ID" value="KAK8548818.1"/>
    <property type="molecule type" value="Genomic_DNA"/>
</dbReference>
<evidence type="ECO:0000256" key="5">
    <source>
        <dbReference type="ARBA" id="ARBA00022723"/>
    </source>
</evidence>
<evidence type="ECO:0000256" key="6">
    <source>
        <dbReference type="ARBA" id="ARBA00022989"/>
    </source>
</evidence>
<comment type="caution">
    <text evidence="8">The sequence shown here is derived from an EMBL/GenBank/DDBJ whole genome shotgun (WGS) entry which is preliminary data.</text>
</comment>
<proteinExistence type="predicted"/>
<evidence type="ECO:0008006" key="10">
    <source>
        <dbReference type="Google" id="ProtNLM"/>
    </source>
</evidence>
<comment type="cofactor">
    <cofactor evidence="1">
        <name>heme</name>
        <dbReference type="ChEBI" id="CHEBI:30413"/>
    </cofactor>
</comment>
<keyword evidence="9" id="KW-1185">Reference proteome</keyword>
<evidence type="ECO:0000313" key="8">
    <source>
        <dbReference type="EMBL" id="KAK8548818.1"/>
    </source>
</evidence>
<evidence type="ECO:0000313" key="9">
    <source>
        <dbReference type="Proteomes" id="UP001472677"/>
    </source>
</evidence>
<dbReference type="Proteomes" id="UP001472677">
    <property type="component" value="Unassembled WGS sequence"/>
</dbReference>
<dbReference type="InterPro" id="IPR051103">
    <property type="entry name" value="Plant_metabolite_P450s"/>
</dbReference>
<organism evidence="8 9">
    <name type="scientific">Hibiscus sabdariffa</name>
    <name type="common">roselle</name>
    <dbReference type="NCBI Taxonomy" id="183260"/>
    <lineage>
        <taxon>Eukaryota</taxon>
        <taxon>Viridiplantae</taxon>
        <taxon>Streptophyta</taxon>
        <taxon>Embryophyta</taxon>
        <taxon>Tracheophyta</taxon>
        <taxon>Spermatophyta</taxon>
        <taxon>Magnoliopsida</taxon>
        <taxon>eudicotyledons</taxon>
        <taxon>Gunneridae</taxon>
        <taxon>Pentapetalae</taxon>
        <taxon>rosids</taxon>
        <taxon>malvids</taxon>
        <taxon>Malvales</taxon>
        <taxon>Malvaceae</taxon>
        <taxon>Malvoideae</taxon>
        <taxon>Hibiscus</taxon>
    </lineage>
</organism>
<dbReference type="Gene3D" id="1.10.630.10">
    <property type="entry name" value="Cytochrome P450"/>
    <property type="match status" value="1"/>
</dbReference>
<evidence type="ECO:0000256" key="3">
    <source>
        <dbReference type="ARBA" id="ARBA00022617"/>
    </source>
</evidence>
<reference evidence="8 9" key="1">
    <citation type="journal article" date="2024" name="G3 (Bethesda)">
        <title>Genome assembly of Hibiscus sabdariffa L. provides insights into metabolisms of medicinal natural products.</title>
        <authorList>
            <person name="Kim T."/>
        </authorList>
    </citation>
    <scope>NUCLEOTIDE SEQUENCE [LARGE SCALE GENOMIC DNA]</scope>
    <source>
        <strain evidence="8">TK-2024</strain>
        <tissue evidence="8">Old leaves</tissue>
    </source>
</reference>
<evidence type="ECO:0000256" key="7">
    <source>
        <dbReference type="ARBA" id="ARBA00023136"/>
    </source>
</evidence>
<gene>
    <name evidence="8" type="ORF">V6N12_061722</name>
</gene>
<keyword evidence="3" id="KW-0408">Iron</keyword>
<dbReference type="InterPro" id="IPR036396">
    <property type="entry name" value="Cyt_P450_sf"/>
</dbReference>
<dbReference type="Pfam" id="PF00067">
    <property type="entry name" value="p450"/>
    <property type="match status" value="1"/>
</dbReference>
<sequence length="298" mass="34461">MKSWFLRNNHSISLSQGPRVSLPRQRSMALQIIFPTQSNPPTPPPKVRHHYHSPHWFSPIFISDHSLAHQALASHTRRHFRQSTLAFFHCRDLHQHTISSAAYGQTWRVLRRNITTQILSLSRIESYSPACKWVSNILKNRLAVESGIGGEPVRLVDHFRYAMFCLSATMCFGDKLDEDRIREIDGLERELQSFGDFQCTQRMVEARRNIGNHGDNQFNLSYVDSLLELQLLEEKWGLTESEMPQHQHLDIHQILVEQTWLSRRTTPLTISLTRLTRMASRSPRGTAILPPKGWIPSS</sequence>
<dbReference type="PANTHER" id="PTHR24298">
    <property type="entry name" value="FLAVONOID 3'-MONOOXYGENASE-RELATED"/>
    <property type="match status" value="1"/>
</dbReference>